<feature type="domain" description="LD-carboxypeptidase N-terminal" evidence="7">
    <location>
        <begin position="15"/>
        <end position="131"/>
    </location>
</feature>
<keyword evidence="3" id="KW-0645">Protease</keyword>
<dbReference type="eggNOG" id="COG1619">
    <property type="taxonomic scope" value="Bacteria"/>
</dbReference>
<reference evidence="9 10" key="1">
    <citation type="journal article" date="2014" name="Gene">
        <title>A comparative genomic analysis of the alkalitolerant soil bacterium Bacillus lehensis G1.</title>
        <authorList>
            <person name="Noor Y.M."/>
            <person name="Samsulrizal N.H."/>
            <person name="Jema'on N.A."/>
            <person name="Low K.O."/>
            <person name="Ramli A.N."/>
            <person name="Alias N.I."/>
            <person name="Damis S.I."/>
            <person name="Fuzi S.F."/>
            <person name="Isa M.N."/>
            <person name="Murad A.M."/>
            <person name="Raih M.F."/>
            <person name="Bakar F.D."/>
            <person name="Najimudin N."/>
            <person name="Mahadi N.M."/>
            <person name="Illias R.M."/>
        </authorList>
    </citation>
    <scope>NUCLEOTIDE SEQUENCE [LARGE SCALE GENOMIC DNA]</scope>
    <source>
        <strain evidence="9 10">G1</strain>
    </source>
</reference>
<keyword evidence="5" id="KW-0720">Serine protease</keyword>
<protein>
    <submittedName>
        <fullName evidence="9">Murein peptide carboxypeptidase</fullName>
    </submittedName>
</protein>
<evidence type="ECO:0000313" key="10">
    <source>
        <dbReference type="Proteomes" id="UP000027142"/>
    </source>
</evidence>
<evidence type="ECO:0000259" key="8">
    <source>
        <dbReference type="Pfam" id="PF17676"/>
    </source>
</evidence>
<dbReference type="CDD" id="cd07025">
    <property type="entry name" value="Peptidase_S66"/>
    <property type="match status" value="1"/>
</dbReference>
<dbReference type="InterPro" id="IPR027461">
    <property type="entry name" value="Carboxypeptidase_A_C_sf"/>
</dbReference>
<dbReference type="STRING" id="1246626.BleG1_3261"/>
<evidence type="ECO:0000259" key="7">
    <source>
        <dbReference type="Pfam" id="PF02016"/>
    </source>
</evidence>
<dbReference type="InterPro" id="IPR040449">
    <property type="entry name" value="Peptidase_S66_N"/>
</dbReference>
<organism evidence="9 10">
    <name type="scientific">Shouchella lehensis G1</name>
    <dbReference type="NCBI Taxonomy" id="1246626"/>
    <lineage>
        <taxon>Bacteria</taxon>
        <taxon>Bacillati</taxon>
        <taxon>Bacillota</taxon>
        <taxon>Bacilli</taxon>
        <taxon>Bacillales</taxon>
        <taxon>Bacillaceae</taxon>
        <taxon>Shouchella</taxon>
    </lineage>
</organism>
<feature type="domain" description="LD-carboxypeptidase C-terminal" evidence="8">
    <location>
        <begin position="177"/>
        <end position="293"/>
    </location>
</feature>
<evidence type="ECO:0000256" key="6">
    <source>
        <dbReference type="PIRSR" id="PIRSR028757-1"/>
    </source>
</evidence>
<sequence>MKTIYPKPIKAGDTIGVIAPASTPLMKNIEKSKHLYEKMGISIVTSPHLTDGYGYLSAADSHRVKALEDMFTNQDIAGIFCACGGYGTPRIVDQIDYQLIAKHPKVFWGYSDITCLHTAIHQETGLVTFHGPMMSSDLTGEIDSVTEQGLNQIVKPTPLMLTEQTEPLSILQSGRVSGPFVGGNLTLLSSLVGSQYQLNAKGSILFIEEIEEEPYRIDRMLNQLRLAGILDDASGFVIGNFNNCSPKKRHRSLALDEVFDHYLNQDGKPCMKGFSIGHCMPVYSVPYGAQATLDTEKKIVSIEPGVKE</sequence>
<evidence type="ECO:0000256" key="3">
    <source>
        <dbReference type="ARBA" id="ARBA00022670"/>
    </source>
</evidence>
<dbReference type="EMBL" id="CP003923">
    <property type="protein sequence ID" value="AIC95808.1"/>
    <property type="molecule type" value="Genomic_DNA"/>
</dbReference>
<keyword evidence="4" id="KW-0378">Hydrolase</keyword>
<dbReference type="InterPro" id="IPR029062">
    <property type="entry name" value="Class_I_gatase-like"/>
</dbReference>
<feature type="active site" description="Nucleophile" evidence="6">
    <location>
        <position position="111"/>
    </location>
</feature>
<dbReference type="Pfam" id="PF02016">
    <property type="entry name" value="Peptidase_S66"/>
    <property type="match status" value="1"/>
</dbReference>
<dbReference type="Proteomes" id="UP000027142">
    <property type="component" value="Chromosome"/>
</dbReference>
<dbReference type="InterPro" id="IPR027478">
    <property type="entry name" value="LdcA_N"/>
</dbReference>
<dbReference type="Pfam" id="PF17676">
    <property type="entry name" value="Peptidase_S66C"/>
    <property type="match status" value="1"/>
</dbReference>
<dbReference type="GO" id="GO:0004180">
    <property type="term" value="F:carboxypeptidase activity"/>
    <property type="evidence" value="ECO:0007669"/>
    <property type="project" value="UniProtKB-KW"/>
</dbReference>
<name>A0A060M5H1_9BACI</name>
<dbReference type="AlphaFoldDB" id="A0A060M5H1"/>
<dbReference type="KEGG" id="ble:BleG1_3261"/>
<dbReference type="RefSeq" id="WP_038483135.1">
    <property type="nucleotide sequence ID" value="NZ_CP003923.1"/>
</dbReference>
<dbReference type="PATRIC" id="fig|1246626.3.peg.3236"/>
<keyword evidence="10" id="KW-1185">Reference proteome</keyword>
<proteinExistence type="inferred from homology"/>
<dbReference type="PANTHER" id="PTHR30237">
    <property type="entry name" value="MURAMOYLTETRAPEPTIDE CARBOXYPEPTIDASE"/>
    <property type="match status" value="1"/>
</dbReference>
<feature type="active site" description="Charge relay system" evidence="6">
    <location>
        <position position="208"/>
    </location>
</feature>
<dbReference type="InterPro" id="IPR003507">
    <property type="entry name" value="S66_fam"/>
</dbReference>
<dbReference type="InterPro" id="IPR040921">
    <property type="entry name" value="Peptidase_S66C"/>
</dbReference>
<accession>A0A060M5H1</accession>
<dbReference type="PANTHER" id="PTHR30237:SF2">
    <property type="entry name" value="MUREIN TETRAPEPTIDE CARBOXYPEPTIDASE"/>
    <property type="match status" value="1"/>
</dbReference>
<feature type="active site" description="Charge relay system" evidence="6">
    <location>
        <position position="278"/>
    </location>
</feature>
<evidence type="ECO:0000256" key="2">
    <source>
        <dbReference type="ARBA" id="ARBA00022645"/>
    </source>
</evidence>
<dbReference type="SUPFAM" id="SSF141986">
    <property type="entry name" value="LD-carboxypeptidase A C-terminal domain-like"/>
    <property type="match status" value="1"/>
</dbReference>
<dbReference type="SUPFAM" id="SSF52317">
    <property type="entry name" value="Class I glutamine amidotransferase-like"/>
    <property type="match status" value="1"/>
</dbReference>
<dbReference type="Gene3D" id="3.50.30.60">
    <property type="entry name" value="LD-carboxypeptidase A C-terminal domain-like"/>
    <property type="match status" value="1"/>
</dbReference>
<keyword evidence="2 9" id="KW-0121">Carboxypeptidase</keyword>
<comment type="similarity">
    <text evidence="1">Belongs to the peptidase S66 family.</text>
</comment>
<dbReference type="GO" id="GO:0008236">
    <property type="term" value="F:serine-type peptidase activity"/>
    <property type="evidence" value="ECO:0007669"/>
    <property type="project" value="UniProtKB-KW"/>
</dbReference>
<dbReference type="HOGENOM" id="CLU_034346_3_1_9"/>
<evidence type="ECO:0000256" key="1">
    <source>
        <dbReference type="ARBA" id="ARBA00010233"/>
    </source>
</evidence>
<dbReference type="GO" id="GO:0006508">
    <property type="term" value="P:proteolysis"/>
    <property type="evidence" value="ECO:0007669"/>
    <property type="project" value="UniProtKB-KW"/>
</dbReference>
<evidence type="ECO:0000256" key="4">
    <source>
        <dbReference type="ARBA" id="ARBA00022801"/>
    </source>
</evidence>
<evidence type="ECO:0000313" key="9">
    <source>
        <dbReference type="EMBL" id="AIC95808.1"/>
    </source>
</evidence>
<dbReference type="PIRSF" id="PIRSF028757">
    <property type="entry name" value="LD-carboxypeptidase"/>
    <property type="match status" value="1"/>
</dbReference>
<dbReference type="OrthoDB" id="9807329at2"/>
<evidence type="ECO:0000256" key="5">
    <source>
        <dbReference type="ARBA" id="ARBA00022825"/>
    </source>
</evidence>
<dbReference type="Gene3D" id="3.40.50.10740">
    <property type="entry name" value="Class I glutamine amidotransferase-like"/>
    <property type="match status" value="1"/>
</dbReference>
<gene>
    <name evidence="9" type="ORF">BleG1_3261</name>
</gene>